<organism evidence="5">
    <name type="scientific">Caenorhabditis brenneri</name>
    <name type="common">Nematode worm</name>
    <dbReference type="NCBI Taxonomy" id="135651"/>
    <lineage>
        <taxon>Eukaryota</taxon>
        <taxon>Metazoa</taxon>
        <taxon>Ecdysozoa</taxon>
        <taxon>Nematoda</taxon>
        <taxon>Chromadorea</taxon>
        <taxon>Rhabditida</taxon>
        <taxon>Rhabditina</taxon>
        <taxon>Rhabditomorpha</taxon>
        <taxon>Rhabditoidea</taxon>
        <taxon>Rhabditidae</taxon>
        <taxon>Peloderinae</taxon>
        <taxon>Caenorhabditis</taxon>
    </lineage>
</organism>
<feature type="compositionally biased region" description="Polar residues" evidence="2">
    <location>
        <begin position="325"/>
        <end position="341"/>
    </location>
</feature>
<dbReference type="HOGENOM" id="CLU_774398_0_0_1"/>
<dbReference type="EMBL" id="GL379870">
    <property type="protein sequence ID" value="EGT58593.1"/>
    <property type="molecule type" value="Genomic_DNA"/>
</dbReference>
<gene>
    <name evidence="4" type="ORF">CAEBREN_05082</name>
</gene>
<evidence type="ECO:0000256" key="1">
    <source>
        <dbReference type="SAM" id="Coils"/>
    </source>
</evidence>
<keyword evidence="3" id="KW-0732">Signal</keyword>
<sequence>MFFSGLIFVFSKFQFLIHWFLHINLSIANRSDESFNMDRRRIYYPFCHEEDATPSPPPNGVANAVAPLNNCRQATQPITASATSNGSNAPLTNTGYVVMPLGNTTGPEQQVIRKNDKPNDVVKTQKVAKMGPAPRAPKRGSNSNAHPPIFSQATTDAYSKKIRDLENLLKMQSGESKETIQRLLKENDEFREEVQRLNREQGNLAAQMEEIINQKDQELASKTLHISKCHNYMAEKAMEYDSKMKEMKEKLEEAARIKEENDKRHQEDQRKQEELQKKIDELIASQNVFCTMVSGAATQLFNQDGNTPNTSSAITEAIERVRTELTNQTTTGQKRQLNENVDPTEKKKARMDDDEDSD</sequence>
<feature type="region of interest" description="Disordered" evidence="2">
    <location>
        <begin position="325"/>
        <end position="358"/>
    </location>
</feature>
<feature type="compositionally biased region" description="Polar residues" evidence="2">
    <location>
        <begin position="140"/>
        <end position="150"/>
    </location>
</feature>
<accession>G0NDV7</accession>
<dbReference type="AlphaFoldDB" id="G0NDV7"/>
<keyword evidence="5" id="KW-1185">Reference proteome</keyword>
<protein>
    <submittedName>
        <fullName evidence="4">Uncharacterized protein</fullName>
    </submittedName>
</protein>
<feature type="coiled-coil region" evidence="1">
    <location>
        <begin position="173"/>
        <end position="285"/>
    </location>
</feature>
<name>G0NDV7_CAEBE</name>
<dbReference type="Proteomes" id="UP000008068">
    <property type="component" value="Unassembled WGS sequence"/>
</dbReference>
<dbReference type="InParanoid" id="G0NDV7"/>
<feature type="chain" id="PRO_5003405608" evidence="3">
    <location>
        <begin position="29"/>
        <end position="358"/>
    </location>
</feature>
<feature type="signal peptide" evidence="3">
    <location>
        <begin position="1"/>
        <end position="28"/>
    </location>
</feature>
<evidence type="ECO:0000256" key="2">
    <source>
        <dbReference type="SAM" id="MobiDB-lite"/>
    </source>
</evidence>
<evidence type="ECO:0000313" key="4">
    <source>
        <dbReference type="EMBL" id="EGT58593.1"/>
    </source>
</evidence>
<reference evidence="5" key="1">
    <citation type="submission" date="2011-07" db="EMBL/GenBank/DDBJ databases">
        <authorList>
            <consortium name="Caenorhabditis brenneri Sequencing and Analysis Consortium"/>
            <person name="Wilson R.K."/>
        </authorList>
    </citation>
    <scope>NUCLEOTIDE SEQUENCE [LARGE SCALE GENOMIC DNA]</scope>
    <source>
        <strain evidence="5">PB2801</strain>
    </source>
</reference>
<keyword evidence="1" id="KW-0175">Coiled coil</keyword>
<feature type="region of interest" description="Disordered" evidence="2">
    <location>
        <begin position="128"/>
        <end position="150"/>
    </location>
</feature>
<proteinExistence type="predicted"/>
<evidence type="ECO:0000256" key="3">
    <source>
        <dbReference type="SAM" id="SignalP"/>
    </source>
</evidence>
<evidence type="ECO:0000313" key="5">
    <source>
        <dbReference type="Proteomes" id="UP000008068"/>
    </source>
</evidence>